<dbReference type="Gene3D" id="2.40.10.170">
    <property type="match status" value="1"/>
</dbReference>
<name>A0AA43Q522_9GAMM</name>
<comment type="function">
    <text evidence="13">Couples transcription and DNA repair by recognizing RNA polymerase (RNAP) stalled at DNA lesions. Mediates ATP-dependent release of RNAP and its truncated transcript from the DNA, and recruitment of nucleotide excision repair machinery to the damaged site.</text>
</comment>
<accession>A0AA43Q522</accession>
<comment type="similarity">
    <text evidence="10 13">In the N-terminal section; belongs to the UvrB family.</text>
</comment>
<keyword evidence="9 13" id="KW-0234">DNA repair</keyword>
<evidence type="ECO:0000256" key="4">
    <source>
        <dbReference type="ARBA" id="ARBA00022763"/>
    </source>
</evidence>
<dbReference type="FunFam" id="3.40.50.300:FF:000300">
    <property type="entry name" value="Transcription-repair-coupling factor"/>
    <property type="match status" value="1"/>
</dbReference>
<dbReference type="SMART" id="SM00982">
    <property type="entry name" value="TRCF"/>
    <property type="match status" value="1"/>
</dbReference>
<dbReference type="FunFam" id="3.40.50.300:FF:000546">
    <property type="entry name" value="Transcription-repair-coupling factor"/>
    <property type="match status" value="1"/>
</dbReference>
<dbReference type="InterPro" id="IPR014001">
    <property type="entry name" value="Helicase_ATP-bd"/>
</dbReference>
<feature type="domain" description="Helicase ATP-binding" evidence="14">
    <location>
        <begin position="653"/>
        <end position="814"/>
    </location>
</feature>
<dbReference type="InterPro" id="IPR047112">
    <property type="entry name" value="RecG/Mfd"/>
</dbReference>
<dbReference type="InterPro" id="IPR041471">
    <property type="entry name" value="UvrB_inter"/>
</dbReference>
<keyword evidence="17" id="KW-1185">Reference proteome</keyword>
<sequence length="1184" mass="133641">MATHQTLIFSPKIPQKQDQSFIWIGLTGCGDSLALASAIKNEDCLFVIVTQDNQTALRLEHELSFFLQGEYPILHFPDWETLPYDVFSPLPEIISERLKTLALLPQVKRGALVVSVTTLMHRLAPREHVLANSFAVNVGDDFNLELNRIKLESVGYHCVSQVYQHGEFAVRGSIVDLFPMGSKVPFRIELFDEEVESIRTFDAETQRSLEKIDKIQLFPAREFPLTDESIKHFRQGFRDAFPETSPKNHFYMDVSKGITPGGIEYYLPLFVEQMASLFDYLPKSAVVVMSDSFDANSRAFYAEAEDRFQQRKYDADRPLLKPELLFLSTNELAQRTGAFARIILDCMDAGGTTPWMEEVEQCMEQLPRAMQGAIAEDGIVADADSIVFNCQPLPNVTIDVKHEQPAQALQQFVDSFAGKILFVAESAGRREALMERLRQYKISVKQVESWDKFLQSELSPCILVAPMDHGLWLTNPAIAIITENLLSGEKVQQRRRRRKSAAHELENIVNNLNELTLGSPVVHQEHGVGRYLGLQTLEIGGITSEFLALEYANNDKLYVPVSALHVIGRYTGVSPENAPLHKLGGDQWNKVKQKAIKRIRDVAAELLEIHAKRAVKQGHAFQVENIEYAAFADAFPFEETPDQQTAIETILEDMASPHPMDRVICGDVGFGKTEVSMRAAFIAVQNGKQVAILVPTTLLAQQHFQNFRDRFADWPVRVEVLSRFVSPKQQKEIADELEQGKVDIVIGTHKLLSKEVKYKALGLVVIDEEHRFGVTQKEHFKKLRNELDMLTLTATPIPRTLNMAMSGLRDISIIASPPPNRHAIKTFISEWIDAQIREACLREIKRGGQVFFLHNEVKTMEKMARELEALVPEARIEIAHGQMPERQLERIMLDFYHQRFNLLLCSTIIESGIDIPSANTIIINRADKLGLAQLHQLRGRVGRSHHRAYAYFVVPPKTLMSKDAIKRLEAVEASGDLGAGFMLSSHDMEIRGAGELLGDDQSGQIQEIGFTLYTELLERAVSALKSGKQPELDTPMDRGPEVDLQTSVLIPEDYLPDIHGRLVLYKRISNTETKDDLRELQVEMIDRFGLFPEPVKALFSVTELKQQAEKLGIKKIEANAGGGRIIFSATPNINTDQLISLIQTQAQVYKFDGVDKLRFSKPFETTEQKLEFITELLDKLTVKK</sequence>
<dbReference type="PANTHER" id="PTHR47964:SF1">
    <property type="entry name" value="ATP-DEPENDENT DNA HELICASE HOMOLOG RECG, CHLOROPLASTIC"/>
    <property type="match status" value="1"/>
</dbReference>
<dbReference type="Pfam" id="PF00270">
    <property type="entry name" value="DEAD"/>
    <property type="match status" value="1"/>
</dbReference>
<evidence type="ECO:0000259" key="15">
    <source>
        <dbReference type="PROSITE" id="PS51194"/>
    </source>
</evidence>
<evidence type="ECO:0000256" key="10">
    <source>
        <dbReference type="ARBA" id="ARBA00061104"/>
    </source>
</evidence>
<gene>
    <name evidence="13 16" type="primary">mfd</name>
    <name evidence="16" type="ORF">PSU93_11530</name>
</gene>
<reference evidence="16" key="1">
    <citation type="submission" date="2023-01" db="EMBL/GenBank/DDBJ databases">
        <title>Biogeochemical cycle of methane in antarctic sediments.</title>
        <authorList>
            <person name="Roldan D.M."/>
            <person name="Menes R.J."/>
        </authorList>
    </citation>
    <scope>NUCLEOTIDE SEQUENCE [LARGE SCALE GENOMIC DNA]</scope>
    <source>
        <strain evidence="16">K-2018 MAG008</strain>
    </source>
</reference>
<dbReference type="SUPFAM" id="SSF52540">
    <property type="entry name" value="P-loop containing nucleoside triphosphate hydrolases"/>
    <property type="match status" value="4"/>
</dbReference>
<dbReference type="AlphaFoldDB" id="A0AA43Q522"/>
<keyword evidence="2 13" id="KW-0963">Cytoplasm</keyword>
<dbReference type="Pfam" id="PF03461">
    <property type="entry name" value="TRCF"/>
    <property type="match status" value="1"/>
</dbReference>
<evidence type="ECO:0000256" key="5">
    <source>
        <dbReference type="ARBA" id="ARBA00022801"/>
    </source>
</evidence>
<evidence type="ECO:0000256" key="7">
    <source>
        <dbReference type="ARBA" id="ARBA00022840"/>
    </source>
</evidence>
<keyword evidence="3 13" id="KW-0547">Nucleotide-binding</keyword>
<dbReference type="InterPro" id="IPR036101">
    <property type="entry name" value="CarD-like/TRCF_RID_sf"/>
</dbReference>
<keyword evidence="4 13" id="KW-0227">DNA damage</keyword>
<evidence type="ECO:0000256" key="8">
    <source>
        <dbReference type="ARBA" id="ARBA00023125"/>
    </source>
</evidence>
<dbReference type="Gene3D" id="3.40.50.11180">
    <property type="match status" value="1"/>
</dbReference>
<dbReference type="EMBL" id="JAQSDF010000042">
    <property type="protein sequence ID" value="MDI1231770.1"/>
    <property type="molecule type" value="Genomic_DNA"/>
</dbReference>
<dbReference type="GO" id="GO:0000716">
    <property type="term" value="P:transcription-coupled nucleotide-excision repair, DNA damage recognition"/>
    <property type="evidence" value="ECO:0007669"/>
    <property type="project" value="UniProtKB-UniRule"/>
</dbReference>
<dbReference type="GO" id="GO:0005524">
    <property type="term" value="F:ATP binding"/>
    <property type="evidence" value="ECO:0007669"/>
    <property type="project" value="UniProtKB-UniRule"/>
</dbReference>
<protein>
    <recommendedName>
        <fullName evidence="12 13">Transcription-repair-coupling factor</fullName>
        <shortName evidence="13">TRCF</shortName>
        <ecNumber evidence="13">3.6.4.-</ecNumber>
    </recommendedName>
</protein>
<dbReference type="Gene3D" id="3.90.1150.50">
    <property type="entry name" value="Transcription-repair-coupling factor, D7 domain"/>
    <property type="match status" value="1"/>
</dbReference>
<evidence type="ECO:0000256" key="9">
    <source>
        <dbReference type="ARBA" id="ARBA00023204"/>
    </source>
</evidence>
<dbReference type="InterPro" id="IPR003711">
    <property type="entry name" value="CarD-like/TRCF_RID"/>
</dbReference>
<dbReference type="SUPFAM" id="SSF143517">
    <property type="entry name" value="TRCF domain-like"/>
    <property type="match status" value="1"/>
</dbReference>
<dbReference type="InterPro" id="IPR011545">
    <property type="entry name" value="DEAD/DEAH_box_helicase_dom"/>
</dbReference>
<evidence type="ECO:0000256" key="3">
    <source>
        <dbReference type="ARBA" id="ARBA00022741"/>
    </source>
</evidence>
<evidence type="ECO:0000259" key="14">
    <source>
        <dbReference type="PROSITE" id="PS51192"/>
    </source>
</evidence>
<dbReference type="GO" id="GO:0003684">
    <property type="term" value="F:damaged DNA binding"/>
    <property type="evidence" value="ECO:0007669"/>
    <property type="project" value="InterPro"/>
</dbReference>
<keyword evidence="8 13" id="KW-0238">DNA-binding</keyword>
<dbReference type="SUPFAM" id="SSF141259">
    <property type="entry name" value="CarD-like"/>
    <property type="match status" value="1"/>
</dbReference>
<dbReference type="Pfam" id="PF00271">
    <property type="entry name" value="Helicase_C"/>
    <property type="match status" value="1"/>
</dbReference>
<dbReference type="InterPro" id="IPR027417">
    <property type="entry name" value="P-loop_NTPase"/>
</dbReference>
<dbReference type="CDD" id="cd17991">
    <property type="entry name" value="DEXHc_TRCF"/>
    <property type="match status" value="1"/>
</dbReference>
<dbReference type="PROSITE" id="PS51192">
    <property type="entry name" value="HELICASE_ATP_BIND_1"/>
    <property type="match status" value="1"/>
</dbReference>
<dbReference type="GO" id="GO:0016787">
    <property type="term" value="F:hydrolase activity"/>
    <property type="evidence" value="ECO:0007669"/>
    <property type="project" value="UniProtKB-KW"/>
</dbReference>
<dbReference type="InterPro" id="IPR048635">
    <property type="entry name" value="MFD_D3"/>
</dbReference>
<proteinExistence type="inferred from homology"/>
<dbReference type="Pfam" id="PF02559">
    <property type="entry name" value="CarD_TRCF_RID"/>
    <property type="match status" value="1"/>
</dbReference>
<comment type="similarity">
    <text evidence="11 13">In the C-terminal section; belongs to the helicase family. RecG subfamily.</text>
</comment>
<dbReference type="Pfam" id="PF21132">
    <property type="entry name" value="MFD_D3"/>
    <property type="match status" value="1"/>
</dbReference>
<feature type="domain" description="Helicase C-terminal" evidence="15">
    <location>
        <begin position="835"/>
        <end position="989"/>
    </location>
</feature>
<dbReference type="InterPro" id="IPR001650">
    <property type="entry name" value="Helicase_C-like"/>
</dbReference>
<keyword evidence="6" id="KW-0347">Helicase</keyword>
<dbReference type="SMART" id="SM00490">
    <property type="entry name" value="HELICc"/>
    <property type="match status" value="1"/>
</dbReference>
<dbReference type="PROSITE" id="PS51194">
    <property type="entry name" value="HELICASE_CTER"/>
    <property type="match status" value="1"/>
</dbReference>
<dbReference type="InterPro" id="IPR004576">
    <property type="entry name" value="Mfd"/>
</dbReference>
<dbReference type="NCBIfam" id="TIGR00580">
    <property type="entry name" value="mfd"/>
    <property type="match status" value="1"/>
</dbReference>
<keyword evidence="5 13" id="KW-0378">Hydrolase</keyword>
<dbReference type="Proteomes" id="UP001160519">
    <property type="component" value="Unassembled WGS sequence"/>
</dbReference>
<dbReference type="InterPro" id="IPR005118">
    <property type="entry name" value="TRCF_C"/>
</dbReference>
<dbReference type="GO" id="GO:0005737">
    <property type="term" value="C:cytoplasm"/>
    <property type="evidence" value="ECO:0007669"/>
    <property type="project" value="UniProtKB-SubCell"/>
</dbReference>
<dbReference type="InterPro" id="IPR037235">
    <property type="entry name" value="TRCF-like_C_D7"/>
</dbReference>
<dbReference type="PANTHER" id="PTHR47964">
    <property type="entry name" value="ATP-DEPENDENT DNA HELICASE HOMOLOG RECG, CHLOROPLASTIC"/>
    <property type="match status" value="1"/>
</dbReference>
<evidence type="ECO:0000313" key="16">
    <source>
        <dbReference type="EMBL" id="MDI1231770.1"/>
    </source>
</evidence>
<comment type="caution">
    <text evidence="16">The sequence shown here is derived from an EMBL/GenBank/DDBJ whole genome shotgun (WGS) entry which is preliminary data.</text>
</comment>
<dbReference type="EC" id="3.6.4.-" evidence="13"/>
<dbReference type="Gene3D" id="3.40.50.11140">
    <property type="match status" value="1"/>
</dbReference>
<dbReference type="GO" id="GO:0006355">
    <property type="term" value="P:regulation of DNA-templated transcription"/>
    <property type="evidence" value="ECO:0007669"/>
    <property type="project" value="UniProtKB-UniRule"/>
</dbReference>
<evidence type="ECO:0000256" key="1">
    <source>
        <dbReference type="ARBA" id="ARBA00004496"/>
    </source>
</evidence>
<dbReference type="Gene3D" id="3.30.2060.10">
    <property type="entry name" value="Penicillin-binding protein 1b domain"/>
    <property type="match status" value="1"/>
</dbReference>
<evidence type="ECO:0000256" key="11">
    <source>
        <dbReference type="ARBA" id="ARBA00061399"/>
    </source>
</evidence>
<organism evidence="16 17">
    <name type="scientific">Candidatus Methylobacter titanis</name>
    <dbReference type="NCBI Taxonomy" id="3053457"/>
    <lineage>
        <taxon>Bacteria</taxon>
        <taxon>Pseudomonadati</taxon>
        <taxon>Pseudomonadota</taxon>
        <taxon>Gammaproteobacteria</taxon>
        <taxon>Methylococcales</taxon>
        <taxon>Methylococcaceae</taxon>
        <taxon>Methylobacter</taxon>
    </lineage>
</organism>
<dbReference type="SMART" id="SM01058">
    <property type="entry name" value="CarD_TRCF"/>
    <property type="match status" value="1"/>
</dbReference>
<evidence type="ECO:0000256" key="2">
    <source>
        <dbReference type="ARBA" id="ARBA00022490"/>
    </source>
</evidence>
<evidence type="ECO:0000313" key="17">
    <source>
        <dbReference type="Proteomes" id="UP001160519"/>
    </source>
</evidence>
<dbReference type="HAMAP" id="MF_00969">
    <property type="entry name" value="TRCF"/>
    <property type="match status" value="1"/>
</dbReference>
<dbReference type="Pfam" id="PF17757">
    <property type="entry name" value="UvrB_inter"/>
    <property type="match status" value="1"/>
</dbReference>
<evidence type="ECO:0000256" key="13">
    <source>
        <dbReference type="HAMAP-Rule" id="MF_00969"/>
    </source>
</evidence>
<dbReference type="GO" id="GO:0003678">
    <property type="term" value="F:DNA helicase activity"/>
    <property type="evidence" value="ECO:0007669"/>
    <property type="project" value="TreeGrafter"/>
</dbReference>
<dbReference type="Gene3D" id="3.40.50.300">
    <property type="entry name" value="P-loop containing nucleotide triphosphate hydrolases"/>
    <property type="match status" value="2"/>
</dbReference>
<dbReference type="SMART" id="SM00487">
    <property type="entry name" value="DEXDc"/>
    <property type="match status" value="1"/>
</dbReference>
<evidence type="ECO:0000256" key="6">
    <source>
        <dbReference type="ARBA" id="ARBA00022806"/>
    </source>
</evidence>
<evidence type="ECO:0000256" key="12">
    <source>
        <dbReference type="ARBA" id="ARBA00070128"/>
    </source>
</evidence>
<comment type="subcellular location">
    <subcellularLocation>
        <location evidence="1 13">Cytoplasm</location>
    </subcellularLocation>
</comment>
<keyword evidence="7 13" id="KW-0067">ATP-binding</keyword>